<dbReference type="SUPFAM" id="SSF102114">
    <property type="entry name" value="Radical SAM enzymes"/>
    <property type="match status" value="1"/>
</dbReference>
<dbReference type="InterPro" id="IPR013785">
    <property type="entry name" value="Aldolase_TIM"/>
</dbReference>
<comment type="caution">
    <text evidence="2">The sequence shown here is derived from an EMBL/GenBank/DDBJ whole genome shotgun (WGS) entry which is preliminary data.</text>
</comment>
<dbReference type="InterPro" id="IPR050377">
    <property type="entry name" value="Radical_SAM_PqqE_MftC-like"/>
</dbReference>
<gene>
    <name evidence="2" type="ORF">IAB46_07080</name>
</gene>
<accession>A0A9D1F4S2</accession>
<dbReference type="InterPro" id="IPR023885">
    <property type="entry name" value="4Fe4S-binding_SPASM_dom"/>
</dbReference>
<dbReference type="Proteomes" id="UP000823927">
    <property type="component" value="Unassembled WGS sequence"/>
</dbReference>
<sequence>MRSRKEENFMSFFNEKTGAYMRTGIINQGKDTGIDPFMSSFPELLDVGIMGHCIHGQTGLCIQAGVECYQNGLYRKEPNMSLEDFRSIVNQCRGETYQIALGGCGDPDQHEYFDEILSLCRSAGIVPNFTTSGLGMTKEKALLCKKYCGAVAVSWYRNPYTLRAIDMLLDAGVKTNIHYVLNTETLEEAVRHLENNDFPERINAVIFLLHKPVGMGTREKVIRYSNRHMDRLLDMVGKASFNWKIGFDSCTVPALIYQPGNIDLNSIDTCEGARWSAYISSDMKMMPCSFDNQRQKWAVDLRKFSISEAWKSRQFDNFRNRLRDACPGCSRQSICLGGCPICPEIVLCERKSSQERNC</sequence>
<dbReference type="PANTHER" id="PTHR11228:SF7">
    <property type="entry name" value="PQQA PEPTIDE CYCLASE"/>
    <property type="match status" value="1"/>
</dbReference>
<dbReference type="GO" id="GO:0006783">
    <property type="term" value="P:heme biosynthetic process"/>
    <property type="evidence" value="ECO:0007669"/>
    <property type="project" value="TreeGrafter"/>
</dbReference>
<evidence type="ECO:0000313" key="2">
    <source>
        <dbReference type="EMBL" id="HIS47305.1"/>
    </source>
</evidence>
<organism evidence="2 3">
    <name type="scientific">Candidatus Scybalocola faecigallinarum</name>
    <dbReference type="NCBI Taxonomy" id="2840941"/>
    <lineage>
        <taxon>Bacteria</taxon>
        <taxon>Bacillati</taxon>
        <taxon>Bacillota</taxon>
        <taxon>Clostridia</taxon>
        <taxon>Lachnospirales</taxon>
        <taxon>Lachnospiraceae</taxon>
        <taxon>Lachnospiraceae incertae sedis</taxon>
        <taxon>Candidatus Scybalocola (ex Gilroy et al. 2021)</taxon>
    </lineage>
</organism>
<evidence type="ECO:0000313" key="3">
    <source>
        <dbReference type="Proteomes" id="UP000823927"/>
    </source>
</evidence>
<evidence type="ECO:0000259" key="1">
    <source>
        <dbReference type="Pfam" id="PF13186"/>
    </source>
</evidence>
<dbReference type="Pfam" id="PF13186">
    <property type="entry name" value="SPASM"/>
    <property type="match status" value="1"/>
</dbReference>
<reference evidence="2" key="1">
    <citation type="submission" date="2020-10" db="EMBL/GenBank/DDBJ databases">
        <authorList>
            <person name="Gilroy R."/>
        </authorList>
    </citation>
    <scope>NUCLEOTIDE SEQUENCE</scope>
    <source>
        <strain evidence="2">CHK178-757</strain>
    </source>
</reference>
<name>A0A9D1F4S2_9FIRM</name>
<reference evidence="2" key="2">
    <citation type="journal article" date="2021" name="PeerJ">
        <title>Extensive microbial diversity within the chicken gut microbiome revealed by metagenomics and culture.</title>
        <authorList>
            <person name="Gilroy R."/>
            <person name="Ravi A."/>
            <person name="Getino M."/>
            <person name="Pursley I."/>
            <person name="Horton D.L."/>
            <person name="Alikhan N.F."/>
            <person name="Baker D."/>
            <person name="Gharbi K."/>
            <person name="Hall N."/>
            <person name="Watson M."/>
            <person name="Adriaenssens E.M."/>
            <person name="Foster-Nyarko E."/>
            <person name="Jarju S."/>
            <person name="Secka A."/>
            <person name="Antonio M."/>
            <person name="Oren A."/>
            <person name="Chaudhuri R.R."/>
            <person name="La Ragione R."/>
            <person name="Hildebrand F."/>
            <person name="Pallen M.J."/>
        </authorList>
    </citation>
    <scope>NUCLEOTIDE SEQUENCE</scope>
    <source>
        <strain evidence="2">CHK178-757</strain>
    </source>
</reference>
<dbReference type="AlphaFoldDB" id="A0A9D1F4S2"/>
<dbReference type="InterPro" id="IPR058240">
    <property type="entry name" value="rSAM_sf"/>
</dbReference>
<dbReference type="PANTHER" id="PTHR11228">
    <property type="entry name" value="RADICAL SAM DOMAIN PROTEIN"/>
    <property type="match status" value="1"/>
</dbReference>
<dbReference type="Gene3D" id="3.20.20.70">
    <property type="entry name" value="Aldolase class I"/>
    <property type="match status" value="1"/>
</dbReference>
<dbReference type="EMBL" id="DVIT01000026">
    <property type="protein sequence ID" value="HIS47305.1"/>
    <property type="molecule type" value="Genomic_DNA"/>
</dbReference>
<protein>
    <submittedName>
        <fullName evidence="2">Radical SAM protein</fullName>
    </submittedName>
</protein>
<proteinExistence type="predicted"/>
<feature type="domain" description="4Fe4S-binding SPASM" evidence="1">
    <location>
        <begin position="270"/>
        <end position="329"/>
    </location>
</feature>